<dbReference type="OrthoDB" id="9811557at2"/>
<keyword evidence="3" id="KW-0285">Flavoprotein</keyword>
<keyword evidence="10" id="KW-1185">Reference proteome</keyword>
<dbReference type="FunFam" id="1.10.45.10:FF:000001">
    <property type="entry name" value="D-lactate dehydrogenase mitochondrial"/>
    <property type="match status" value="1"/>
</dbReference>
<dbReference type="SUPFAM" id="SSF55103">
    <property type="entry name" value="FAD-linked oxidases, C-terminal domain"/>
    <property type="match status" value="1"/>
</dbReference>
<evidence type="ECO:0000256" key="1">
    <source>
        <dbReference type="ARBA" id="ARBA00001974"/>
    </source>
</evidence>
<dbReference type="InterPro" id="IPR004113">
    <property type="entry name" value="FAD-bd_oxidored_4_C"/>
</dbReference>
<dbReference type="Proteomes" id="UP000292085">
    <property type="component" value="Unassembled WGS sequence"/>
</dbReference>
<evidence type="ECO:0000256" key="4">
    <source>
        <dbReference type="ARBA" id="ARBA00022827"/>
    </source>
</evidence>
<keyword evidence="5" id="KW-0809">Transit peptide</keyword>
<dbReference type="GO" id="GO:1903457">
    <property type="term" value="P:lactate catabolic process"/>
    <property type="evidence" value="ECO:0007669"/>
    <property type="project" value="TreeGrafter"/>
</dbReference>
<feature type="domain" description="FAD-binding PCMH-type" evidence="8">
    <location>
        <begin position="45"/>
        <end position="222"/>
    </location>
</feature>
<dbReference type="InterPro" id="IPR016169">
    <property type="entry name" value="FAD-bd_PCMH_sub2"/>
</dbReference>
<proteinExistence type="inferred from homology"/>
<dbReference type="InterPro" id="IPR016166">
    <property type="entry name" value="FAD-bd_PCMH"/>
</dbReference>
<accession>A0A4Q6XIU7</accession>
<evidence type="ECO:0000256" key="7">
    <source>
        <dbReference type="ARBA" id="ARBA00038897"/>
    </source>
</evidence>
<comment type="similarity">
    <text evidence="2">Belongs to the FAD-binding oxidoreductase/transferase type 4 family.</text>
</comment>
<dbReference type="InterPro" id="IPR016164">
    <property type="entry name" value="FAD-linked_Oxase-like_C"/>
</dbReference>
<dbReference type="AlphaFoldDB" id="A0A4Q6XIU7"/>
<evidence type="ECO:0000256" key="3">
    <source>
        <dbReference type="ARBA" id="ARBA00022630"/>
    </source>
</evidence>
<dbReference type="Pfam" id="PF01565">
    <property type="entry name" value="FAD_binding_4"/>
    <property type="match status" value="1"/>
</dbReference>
<gene>
    <name evidence="9" type="ORF">EWE75_23035</name>
</gene>
<evidence type="ECO:0000256" key="6">
    <source>
        <dbReference type="ARBA" id="ARBA00023002"/>
    </source>
</evidence>
<reference evidence="9 10" key="1">
    <citation type="submission" date="2019-02" db="EMBL/GenBank/DDBJ databases">
        <authorList>
            <person name="Li Y."/>
        </authorList>
    </citation>
    <scope>NUCLEOTIDE SEQUENCE [LARGE SCALE GENOMIC DNA]</scope>
    <source>
        <strain evidence="9 10">3-7</strain>
    </source>
</reference>
<organism evidence="9 10">
    <name type="scientific">Sphingomonas populi</name>
    <dbReference type="NCBI Taxonomy" id="2484750"/>
    <lineage>
        <taxon>Bacteria</taxon>
        <taxon>Pseudomonadati</taxon>
        <taxon>Pseudomonadota</taxon>
        <taxon>Alphaproteobacteria</taxon>
        <taxon>Sphingomonadales</taxon>
        <taxon>Sphingomonadaceae</taxon>
        <taxon>Sphingomonas</taxon>
    </lineage>
</organism>
<dbReference type="PANTHER" id="PTHR11748:SF111">
    <property type="entry name" value="D-LACTATE DEHYDROGENASE, MITOCHONDRIAL-RELATED"/>
    <property type="match status" value="1"/>
</dbReference>
<dbReference type="PANTHER" id="PTHR11748">
    <property type="entry name" value="D-LACTATE DEHYDROGENASE"/>
    <property type="match status" value="1"/>
</dbReference>
<protein>
    <recommendedName>
        <fullName evidence="7">D-lactate dehydrogenase (cytochrome)</fullName>
        <ecNumber evidence="7">1.1.2.4</ecNumber>
    </recommendedName>
</protein>
<evidence type="ECO:0000313" key="9">
    <source>
        <dbReference type="EMBL" id="RZF59195.1"/>
    </source>
</evidence>
<dbReference type="GO" id="GO:0008720">
    <property type="term" value="F:D-lactate dehydrogenase (NAD+) activity"/>
    <property type="evidence" value="ECO:0007669"/>
    <property type="project" value="TreeGrafter"/>
</dbReference>
<keyword evidence="6" id="KW-0560">Oxidoreductase</keyword>
<dbReference type="Gene3D" id="3.30.465.10">
    <property type="match status" value="1"/>
</dbReference>
<name>A0A4Q6XIU7_9SPHN</name>
<dbReference type="InterPro" id="IPR006094">
    <property type="entry name" value="Oxid_FAD_bind_N"/>
</dbReference>
<dbReference type="FunFam" id="3.30.70.2740:FF:000001">
    <property type="entry name" value="D-lactate dehydrogenase mitochondrial"/>
    <property type="match status" value="1"/>
</dbReference>
<dbReference type="Gene3D" id="3.30.70.2740">
    <property type="match status" value="1"/>
</dbReference>
<dbReference type="InterPro" id="IPR016171">
    <property type="entry name" value="Vanillyl_alc_oxidase_C-sub2"/>
</dbReference>
<keyword evidence="4" id="KW-0274">FAD</keyword>
<dbReference type="FunFam" id="3.30.465.10:FF:000016">
    <property type="entry name" value="probable D-lactate dehydrogenase, mitochondrial"/>
    <property type="match status" value="1"/>
</dbReference>
<dbReference type="EMBL" id="SGIS01000075">
    <property type="protein sequence ID" value="RZF59195.1"/>
    <property type="molecule type" value="Genomic_DNA"/>
</dbReference>
<dbReference type="InterPro" id="IPR036318">
    <property type="entry name" value="FAD-bd_PCMH-like_sf"/>
</dbReference>
<evidence type="ECO:0000256" key="2">
    <source>
        <dbReference type="ARBA" id="ARBA00008000"/>
    </source>
</evidence>
<dbReference type="Pfam" id="PF02913">
    <property type="entry name" value="FAD-oxidase_C"/>
    <property type="match status" value="1"/>
</dbReference>
<dbReference type="GO" id="GO:0071949">
    <property type="term" value="F:FAD binding"/>
    <property type="evidence" value="ECO:0007669"/>
    <property type="project" value="InterPro"/>
</dbReference>
<evidence type="ECO:0000313" key="10">
    <source>
        <dbReference type="Proteomes" id="UP000292085"/>
    </source>
</evidence>
<comment type="cofactor">
    <cofactor evidence="1">
        <name>FAD</name>
        <dbReference type="ChEBI" id="CHEBI:57692"/>
    </cofactor>
</comment>
<dbReference type="EC" id="1.1.2.4" evidence="7"/>
<dbReference type="SUPFAM" id="SSF56176">
    <property type="entry name" value="FAD-binding/transporter-associated domain-like"/>
    <property type="match status" value="1"/>
</dbReference>
<evidence type="ECO:0000259" key="8">
    <source>
        <dbReference type="PROSITE" id="PS51387"/>
    </source>
</evidence>
<dbReference type="Gene3D" id="1.10.45.10">
    <property type="entry name" value="Vanillyl-alcohol Oxidase, Chain A, domain 4"/>
    <property type="match status" value="1"/>
</dbReference>
<dbReference type="RefSeq" id="WP_130160407.1">
    <property type="nucleotide sequence ID" value="NZ_SGIS01000075.1"/>
</dbReference>
<evidence type="ECO:0000256" key="5">
    <source>
        <dbReference type="ARBA" id="ARBA00022946"/>
    </source>
</evidence>
<dbReference type="GO" id="GO:0004458">
    <property type="term" value="F:D-lactate dehydrogenase (cytochrome) activity"/>
    <property type="evidence" value="ECO:0007669"/>
    <property type="project" value="UniProtKB-EC"/>
</dbReference>
<sequence>MTKHETMRSAGLDAAFGELQELLGDKLSTASGVIAQYASGESFPDAYPPDAVAFPSSTDEVSEIAKICHRHRLPMVASGAGTSLEGHIAAPSGGLAVNFAKMDRILEVNESDLDCGVEPGVTREQLNHYLRDRGLFFPIDPGADASIGGMASTRASGTNAVRYGTMAQNVLGLTIVQPDGTVIRTGGRARKSSAGYDLTRLYVGSEGTLGFITEIKLRLYGIPESILSATCGFQTLAGAVETVMQTIQLGIPIARVEFMDETQVRACNAYSALRLPEQPHLFLEFHGSPAGTEEQAQVVAELAEANCGSGFTWATSSEERNRLWRARHNAYHANRAFRPNATIWASDVAVPISELPNAVLSVRADIERNGLSAPIVGHVGDGNFHVSFLIAPDDADEKRRAEDVYSRMIHAAIAAGGTCTGEHGIGMVKQDYLIEEAGADAVASMRAIKQALDPLNLMNPGKIFA</sequence>
<dbReference type="PROSITE" id="PS51387">
    <property type="entry name" value="FAD_PCMH"/>
    <property type="match status" value="1"/>
</dbReference>
<comment type="caution">
    <text evidence="9">The sequence shown here is derived from an EMBL/GenBank/DDBJ whole genome shotgun (WGS) entry which is preliminary data.</text>
</comment>